<evidence type="ECO:0000313" key="1">
    <source>
        <dbReference type="EMBL" id="PLX19532.1"/>
    </source>
</evidence>
<dbReference type="Pfam" id="PF13489">
    <property type="entry name" value="Methyltransf_23"/>
    <property type="match status" value="1"/>
</dbReference>
<dbReference type="SUPFAM" id="SSF53335">
    <property type="entry name" value="S-adenosyl-L-methionine-dependent methyltransferases"/>
    <property type="match status" value="1"/>
</dbReference>
<organism evidence="1 2">
    <name type="scientific">Muiribacterium halophilum</name>
    <dbReference type="NCBI Taxonomy" id="2053465"/>
    <lineage>
        <taxon>Bacteria</taxon>
        <taxon>Candidatus Muiribacteriota</taxon>
        <taxon>Candidatus Muiribacteriia</taxon>
        <taxon>Candidatus Muiribacteriales</taxon>
        <taxon>Candidatus Muiribacteriaceae</taxon>
        <taxon>Candidatus Muiribacterium</taxon>
    </lineage>
</organism>
<evidence type="ECO:0000313" key="2">
    <source>
        <dbReference type="Proteomes" id="UP000234857"/>
    </source>
</evidence>
<dbReference type="Proteomes" id="UP000234857">
    <property type="component" value="Unassembled WGS sequence"/>
</dbReference>
<sequence length="223" mass="25960">MNDGILDKEYINKRKKGTYFHRLKRRAFEVCYIIKEHYVTKSNISLLDLGCAEGALFDLTKLFLPDLSIDYTGIEYSISCLINSQDDKKAFINSDINKLPLKKGVRFDVIVMTAVLEHISRPKILLSKLSDHLNENGIIIITMPDPFFEKIASFLGNIEESESGHHNPINRNELKNIIKDIDLYMDKFKKFMITPWGFIFENKIERIYPDILLLNQLFVLKKK</sequence>
<protein>
    <recommendedName>
        <fullName evidence="3">Methyltransferase domain-containing protein</fullName>
    </recommendedName>
</protein>
<proteinExistence type="predicted"/>
<comment type="caution">
    <text evidence="1">The sequence shown here is derived from an EMBL/GenBank/DDBJ whole genome shotgun (WGS) entry which is preliminary data.</text>
</comment>
<name>A0A2N5ZLQ9_MUIH1</name>
<reference evidence="1 2" key="1">
    <citation type="submission" date="2017-11" db="EMBL/GenBank/DDBJ databases">
        <title>Genome-resolved metagenomics identifies genetic mobility, metabolic interactions, and unexpected diversity in perchlorate-reducing communities.</title>
        <authorList>
            <person name="Barnum T.P."/>
            <person name="Figueroa I.A."/>
            <person name="Carlstrom C.I."/>
            <person name="Lucas L.N."/>
            <person name="Engelbrektson A.L."/>
            <person name="Coates J.D."/>
        </authorList>
    </citation>
    <scope>NUCLEOTIDE SEQUENCE [LARGE SCALE GENOMIC DNA]</scope>
    <source>
        <strain evidence="1">BM706</strain>
    </source>
</reference>
<dbReference type="CDD" id="cd02440">
    <property type="entry name" value="AdoMet_MTases"/>
    <property type="match status" value="1"/>
</dbReference>
<dbReference type="AlphaFoldDB" id="A0A2N5ZLQ9"/>
<evidence type="ECO:0008006" key="3">
    <source>
        <dbReference type="Google" id="ProtNLM"/>
    </source>
</evidence>
<dbReference type="EMBL" id="PKTG01000025">
    <property type="protein sequence ID" value="PLX19532.1"/>
    <property type="molecule type" value="Genomic_DNA"/>
</dbReference>
<gene>
    <name evidence="1" type="ORF">C0601_01365</name>
</gene>
<dbReference type="PANTHER" id="PTHR43861">
    <property type="entry name" value="TRANS-ACONITATE 2-METHYLTRANSFERASE-RELATED"/>
    <property type="match status" value="1"/>
</dbReference>
<accession>A0A2N5ZLQ9</accession>
<dbReference type="Gene3D" id="3.40.50.150">
    <property type="entry name" value="Vaccinia Virus protein VP39"/>
    <property type="match status" value="1"/>
</dbReference>
<dbReference type="InterPro" id="IPR029063">
    <property type="entry name" value="SAM-dependent_MTases_sf"/>
</dbReference>